<keyword evidence="2" id="KW-0732">Signal</keyword>
<feature type="compositionally biased region" description="Basic and acidic residues" evidence="1">
    <location>
        <begin position="61"/>
        <end position="84"/>
    </location>
</feature>
<evidence type="ECO:0000313" key="3">
    <source>
        <dbReference type="EMBL" id="MPC57448.1"/>
    </source>
</evidence>
<dbReference type="AlphaFoldDB" id="A0A5B7GKB0"/>
<evidence type="ECO:0000313" key="4">
    <source>
        <dbReference type="Proteomes" id="UP000324222"/>
    </source>
</evidence>
<sequence>MVVSLEALCMACCMLETTCAIRESLLGTESPNLTSLEKAPKTQNWKFWISRIPHTTSSKWSKSEPELGGERPRNSEEGRAPRRD</sequence>
<feature type="signal peptide" evidence="2">
    <location>
        <begin position="1"/>
        <end position="20"/>
    </location>
</feature>
<feature type="chain" id="PRO_5023006653" description="Secreted protein" evidence="2">
    <location>
        <begin position="21"/>
        <end position="84"/>
    </location>
</feature>
<organism evidence="3 4">
    <name type="scientific">Portunus trituberculatus</name>
    <name type="common">Swimming crab</name>
    <name type="synonym">Neptunus trituberculatus</name>
    <dbReference type="NCBI Taxonomy" id="210409"/>
    <lineage>
        <taxon>Eukaryota</taxon>
        <taxon>Metazoa</taxon>
        <taxon>Ecdysozoa</taxon>
        <taxon>Arthropoda</taxon>
        <taxon>Crustacea</taxon>
        <taxon>Multicrustacea</taxon>
        <taxon>Malacostraca</taxon>
        <taxon>Eumalacostraca</taxon>
        <taxon>Eucarida</taxon>
        <taxon>Decapoda</taxon>
        <taxon>Pleocyemata</taxon>
        <taxon>Brachyura</taxon>
        <taxon>Eubrachyura</taxon>
        <taxon>Portunoidea</taxon>
        <taxon>Portunidae</taxon>
        <taxon>Portuninae</taxon>
        <taxon>Portunus</taxon>
    </lineage>
</organism>
<accession>A0A5B7GKB0</accession>
<protein>
    <recommendedName>
        <fullName evidence="5">Secreted protein</fullName>
    </recommendedName>
</protein>
<comment type="caution">
    <text evidence="3">The sequence shown here is derived from an EMBL/GenBank/DDBJ whole genome shotgun (WGS) entry which is preliminary data.</text>
</comment>
<evidence type="ECO:0000256" key="1">
    <source>
        <dbReference type="SAM" id="MobiDB-lite"/>
    </source>
</evidence>
<evidence type="ECO:0000256" key="2">
    <source>
        <dbReference type="SAM" id="SignalP"/>
    </source>
</evidence>
<dbReference type="Proteomes" id="UP000324222">
    <property type="component" value="Unassembled WGS sequence"/>
</dbReference>
<gene>
    <name evidence="3" type="ORF">E2C01_051428</name>
</gene>
<feature type="region of interest" description="Disordered" evidence="1">
    <location>
        <begin position="56"/>
        <end position="84"/>
    </location>
</feature>
<proteinExistence type="predicted"/>
<keyword evidence="4" id="KW-1185">Reference proteome</keyword>
<reference evidence="3 4" key="1">
    <citation type="submission" date="2019-05" db="EMBL/GenBank/DDBJ databases">
        <title>Another draft genome of Portunus trituberculatus and its Hox gene families provides insights of decapod evolution.</title>
        <authorList>
            <person name="Jeong J.-H."/>
            <person name="Song I."/>
            <person name="Kim S."/>
            <person name="Choi T."/>
            <person name="Kim D."/>
            <person name="Ryu S."/>
            <person name="Kim W."/>
        </authorList>
    </citation>
    <scope>NUCLEOTIDE SEQUENCE [LARGE SCALE GENOMIC DNA]</scope>
    <source>
        <tissue evidence="3">Muscle</tissue>
    </source>
</reference>
<name>A0A5B7GKB0_PORTR</name>
<dbReference type="EMBL" id="VSRR010014791">
    <property type="protein sequence ID" value="MPC57448.1"/>
    <property type="molecule type" value="Genomic_DNA"/>
</dbReference>
<evidence type="ECO:0008006" key="5">
    <source>
        <dbReference type="Google" id="ProtNLM"/>
    </source>
</evidence>